<feature type="transmembrane region" description="Helical" evidence="1">
    <location>
        <begin position="154"/>
        <end position="175"/>
    </location>
</feature>
<keyword evidence="3" id="KW-1185">Reference proteome</keyword>
<feature type="transmembrane region" description="Helical" evidence="1">
    <location>
        <begin position="115"/>
        <end position="134"/>
    </location>
</feature>
<dbReference type="RefSeq" id="WP_107747481.1">
    <property type="nucleotide sequence ID" value="NZ_CP015453.1"/>
</dbReference>
<reference evidence="2 3" key="1">
    <citation type="submission" date="2016-04" db="EMBL/GenBank/DDBJ databases">
        <title>Complete genome sequence of the haloalkaliphilic hydrocarbon-degrading bacterium Dietzia psychralcaliphila ILA-1T, isolated from a drain of a fish product-processing plant.</title>
        <authorList>
            <person name="Zhao J."/>
            <person name="Hu B."/>
            <person name="Geng S."/>
            <person name="Nie Y."/>
            <person name="Tang Y."/>
        </authorList>
    </citation>
    <scope>NUCLEOTIDE SEQUENCE [LARGE SCALE GENOMIC DNA]</scope>
    <source>
        <strain evidence="2 3">ILA-1</strain>
    </source>
</reference>
<feature type="transmembrane region" description="Helical" evidence="1">
    <location>
        <begin position="89"/>
        <end position="108"/>
    </location>
</feature>
<name>A0AAD0NR17_9ACTN</name>
<dbReference type="Proteomes" id="UP000244903">
    <property type="component" value="Chromosome"/>
</dbReference>
<protein>
    <submittedName>
        <fullName evidence="2">Uncharacterized protein</fullName>
    </submittedName>
</protein>
<organism evidence="2 3">
    <name type="scientific">Dietzia psychralcaliphila</name>
    <dbReference type="NCBI Taxonomy" id="139021"/>
    <lineage>
        <taxon>Bacteria</taxon>
        <taxon>Bacillati</taxon>
        <taxon>Actinomycetota</taxon>
        <taxon>Actinomycetes</taxon>
        <taxon>Mycobacteriales</taxon>
        <taxon>Dietziaceae</taxon>
        <taxon>Dietzia</taxon>
    </lineage>
</organism>
<evidence type="ECO:0000313" key="3">
    <source>
        <dbReference type="Proteomes" id="UP000244903"/>
    </source>
</evidence>
<dbReference type="AlphaFoldDB" id="A0AAD0NR17"/>
<keyword evidence="1" id="KW-1133">Transmembrane helix</keyword>
<sequence length="191" mass="20972">MPHVNTADRPDPIKGIMESSRTVDSEFRRRDRVLGHTLVIGKAYLASAFLIVLLAAALALPHSEGVRGLDVLFFTEVAREQQTSLPSHVFVLLYSVGTILFGGMMILTQKWWAAGIAWGASCVATVYGMLAIWLRQSGRGPNPDFQNFGAPGVGLYVSVILVLLLVMTLAGVLWARTPEQRELEDSVRHQD</sequence>
<evidence type="ECO:0000313" key="2">
    <source>
        <dbReference type="EMBL" id="AWH95623.1"/>
    </source>
</evidence>
<feature type="transmembrane region" description="Helical" evidence="1">
    <location>
        <begin position="38"/>
        <end position="60"/>
    </location>
</feature>
<accession>A0AAD0NR17</accession>
<keyword evidence="1" id="KW-0472">Membrane</keyword>
<dbReference type="KEGG" id="dpc:A6048_09045"/>
<proteinExistence type="predicted"/>
<gene>
    <name evidence="2" type="ORF">A6048_09045</name>
</gene>
<dbReference type="EMBL" id="CP015453">
    <property type="protein sequence ID" value="AWH95623.1"/>
    <property type="molecule type" value="Genomic_DNA"/>
</dbReference>
<evidence type="ECO:0000256" key="1">
    <source>
        <dbReference type="SAM" id="Phobius"/>
    </source>
</evidence>
<keyword evidence="1" id="KW-0812">Transmembrane</keyword>